<protein>
    <recommendedName>
        <fullName evidence="5">Bis(5'-nucleosyl)-tetraphosphatase, symmetrical</fullName>
        <ecNumber evidence="5">3.6.1.41</ecNumber>
    </recommendedName>
    <alternativeName>
        <fullName evidence="5">Ap4A hydrolase</fullName>
    </alternativeName>
    <alternativeName>
        <fullName evidence="5">Diadenosine 5',5'''-P1,P4-tetraphosphate pyrophosphohydrolase</fullName>
    </alternativeName>
    <alternativeName>
        <fullName evidence="5">Diadenosine tetraphosphatase</fullName>
    </alternativeName>
</protein>
<dbReference type="InterPro" id="IPR029052">
    <property type="entry name" value="Metallo-depent_PP-like"/>
</dbReference>
<reference evidence="7 8" key="1">
    <citation type="submission" date="2019-02" db="EMBL/GenBank/DDBJ databases">
        <authorList>
            <person name="Manzano-Marin A."/>
            <person name="Manzano-Marin A."/>
        </authorList>
    </citation>
    <scope>NUCLEOTIDE SEQUENCE [LARGE SCALE GENOMIC DNA]</scope>
    <source>
        <strain evidence="7 8">ErCipiceae</strain>
    </source>
</reference>
<comment type="similarity">
    <text evidence="2 5">Belongs to the Ap4A hydrolase family.</text>
</comment>
<dbReference type="Proteomes" id="UP000294289">
    <property type="component" value="Chromosome"/>
</dbReference>
<evidence type="ECO:0000256" key="2">
    <source>
        <dbReference type="ARBA" id="ARBA00005419"/>
    </source>
</evidence>
<comment type="function">
    <text evidence="1 5">Hydrolyzes diadenosine 5',5'''-P1,P4-tetraphosphate to yield ADP.</text>
</comment>
<accession>A0A803FSP4</accession>
<evidence type="ECO:0000256" key="1">
    <source>
        <dbReference type="ARBA" id="ARBA00003413"/>
    </source>
</evidence>
<dbReference type="PANTHER" id="PTHR40942">
    <property type="match status" value="1"/>
</dbReference>
<organism evidence="7 8">
    <name type="scientific">Candidatus Erwinia haradaeae</name>
    <dbReference type="NCBI Taxonomy" id="1922217"/>
    <lineage>
        <taxon>Bacteria</taxon>
        <taxon>Pseudomonadati</taxon>
        <taxon>Pseudomonadota</taxon>
        <taxon>Gammaproteobacteria</taxon>
        <taxon>Enterobacterales</taxon>
        <taxon>Erwiniaceae</taxon>
        <taxon>Erwinia</taxon>
    </lineage>
</organism>
<evidence type="ECO:0000313" key="7">
    <source>
        <dbReference type="EMBL" id="VFP87067.1"/>
    </source>
</evidence>
<proteinExistence type="inferred from homology"/>
<dbReference type="PANTHER" id="PTHR40942:SF4">
    <property type="entry name" value="CYTOCHROME C5"/>
    <property type="match status" value="1"/>
</dbReference>
<dbReference type="GO" id="GO:0008803">
    <property type="term" value="F:bis(5'-nucleosyl)-tetraphosphatase (symmetrical) activity"/>
    <property type="evidence" value="ECO:0007669"/>
    <property type="project" value="UniProtKB-UniRule"/>
</dbReference>
<dbReference type="SUPFAM" id="SSF56300">
    <property type="entry name" value="Metallo-dependent phosphatases"/>
    <property type="match status" value="1"/>
</dbReference>
<comment type="catalytic activity">
    <reaction evidence="4 5">
        <text>P(1),P(4)-bis(5'-adenosyl) tetraphosphate + H2O = 2 ADP + 2 H(+)</text>
        <dbReference type="Rhea" id="RHEA:24252"/>
        <dbReference type="ChEBI" id="CHEBI:15377"/>
        <dbReference type="ChEBI" id="CHEBI:15378"/>
        <dbReference type="ChEBI" id="CHEBI:58141"/>
        <dbReference type="ChEBI" id="CHEBI:456216"/>
        <dbReference type="EC" id="3.6.1.41"/>
    </reaction>
</comment>
<evidence type="ECO:0000259" key="6">
    <source>
        <dbReference type="Pfam" id="PF00149"/>
    </source>
</evidence>
<dbReference type="RefSeq" id="WP_157990731.1">
    <property type="nucleotide sequence ID" value="NZ_LR217737.1"/>
</dbReference>
<dbReference type="EMBL" id="LR217737">
    <property type="protein sequence ID" value="VFP87067.1"/>
    <property type="molecule type" value="Genomic_DNA"/>
</dbReference>
<keyword evidence="3 5" id="KW-0378">Hydrolase</keyword>
<dbReference type="EC" id="3.6.1.41" evidence="5"/>
<dbReference type="HAMAP" id="MF_00199">
    <property type="entry name" value="ApaH"/>
    <property type="match status" value="1"/>
</dbReference>
<dbReference type="NCBIfam" id="NF001204">
    <property type="entry name" value="PRK00166.1"/>
    <property type="match status" value="1"/>
</dbReference>
<name>A0A803FSP4_9GAMM</name>
<dbReference type="InterPro" id="IPR004617">
    <property type="entry name" value="ApaH"/>
</dbReference>
<dbReference type="OrthoDB" id="9807890at2"/>
<dbReference type="AlphaFoldDB" id="A0A803FSP4"/>
<dbReference type="Gene3D" id="3.60.21.10">
    <property type="match status" value="1"/>
</dbReference>
<dbReference type="InterPro" id="IPR004843">
    <property type="entry name" value="Calcineurin-like_PHP"/>
</dbReference>
<evidence type="ECO:0000256" key="3">
    <source>
        <dbReference type="ARBA" id="ARBA00022801"/>
    </source>
</evidence>
<evidence type="ECO:0000256" key="5">
    <source>
        <dbReference type="HAMAP-Rule" id="MF_00199"/>
    </source>
</evidence>
<evidence type="ECO:0000313" key="8">
    <source>
        <dbReference type="Proteomes" id="UP000294289"/>
    </source>
</evidence>
<dbReference type="Pfam" id="PF00149">
    <property type="entry name" value="Metallophos"/>
    <property type="match status" value="1"/>
</dbReference>
<evidence type="ECO:0000256" key="4">
    <source>
        <dbReference type="ARBA" id="ARBA00049417"/>
    </source>
</evidence>
<feature type="domain" description="Calcineurin-like phosphoesterase" evidence="6">
    <location>
        <begin position="2"/>
        <end position="128"/>
    </location>
</feature>
<gene>
    <name evidence="5 7" type="primary">apaH</name>
    <name evidence="7" type="ORF">ERCIPICE3303_006</name>
</gene>
<dbReference type="PIRSF" id="PIRSF000903">
    <property type="entry name" value="B5n-ttraPtase_sm"/>
    <property type="match status" value="1"/>
</dbReference>
<sequence length="274" mass="31549">MSTYLIGDVHGCYHELKLLLSQVKFNPKIDKIWFTGDLVARGSHSLEVLRFIRSLDNSVKIVLGNHDLYLLAVYEGLKEPKTTDRLDYLLEAYDIEEIIDWLRFQPLLQIDEERKIIMSHAGITPQWDIQTSELCAQEIKKALQGENYRPLLNALNNNLSNYWSPMLTGIKRLCFSANALTRMRYCHPTGQLELTSKQLPDHSCSTLIPWFRMPFAIKPDYTIVFGHWATLNGVSIPTGIIGLDTGCCWGRHLSMLRWEDKKMFKQHSLSSAYS</sequence>
<dbReference type="NCBIfam" id="TIGR00668">
    <property type="entry name" value="apaH"/>
    <property type="match status" value="1"/>
</dbReference>
<dbReference type="CDD" id="cd07422">
    <property type="entry name" value="MPP_ApaH"/>
    <property type="match status" value="1"/>
</dbReference>